<keyword evidence="2 4" id="KW-0863">Zinc-finger</keyword>
<keyword evidence="1" id="KW-0479">Metal-binding</keyword>
<dbReference type="GO" id="GO:0008270">
    <property type="term" value="F:zinc ion binding"/>
    <property type="evidence" value="ECO:0007669"/>
    <property type="project" value="UniProtKB-KW"/>
</dbReference>
<name>A0AB34JKU4_PRYPA</name>
<gene>
    <name evidence="7" type="ORF">AB1Y20_020993</name>
</gene>
<reference evidence="7 8" key="1">
    <citation type="journal article" date="2024" name="Science">
        <title>Giant polyketide synthase enzymes in the biosynthesis of giant marine polyether toxins.</title>
        <authorList>
            <person name="Fallon T.R."/>
            <person name="Shende V.V."/>
            <person name="Wierzbicki I.H."/>
            <person name="Pendleton A.L."/>
            <person name="Watervoot N.F."/>
            <person name="Auber R.P."/>
            <person name="Gonzalez D.J."/>
            <person name="Wisecaver J.H."/>
            <person name="Moore B.S."/>
        </authorList>
    </citation>
    <scope>NUCLEOTIDE SEQUENCE [LARGE SCALE GENOMIC DNA]</scope>
    <source>
        <strain evidence="7 8">12B1</strain>
    </source>
</reference>
<evidence type="ECO:0000259" key="6">
    <source>
        <dbReference type="PROSITE" id="PS50865"/>
    </source>
</evidence>
<feature type="domain" description="MYND-type" evidence="6">
    <location>
        <begin position="68"/>
        <end position="111"/>
    </location>
</feature>
<sequence>MAEEVDPTLHQLMSDNFGPPDGEDSDRVARGLAKVDELRAAELPARWIHQSGGDGGESAAAHGTTHACFRCAKVGARAVCARCNVAAYCGTECQRADWGKQGAWGGHKAACARYRLLGAAQQLPAPARRERFDELLASVRLRVCPFALSQHAARGRGLLLLQSDCSLAQFALPAPRDCWGRVAQRSLVAQYLVLDELDEMIECDPCRDQLLQARPAIRNAVESHDVESEVVVVARLRCGFVAAVVTALVPEYRVCARLAEEYAGLEMVQLDLDDL</sequence>
<dbReference type="Proteomes" id="UP001515480">
    <property type="component" value="Unassembled WGS sequence"/>
</dbReference>
<dbReference type="AlphaFoldDB" id="A0AB34JKU4"/>
<evidence type="ECO:0000256" key="5">
    <source>
        <dbReference type="SAM" id="MobiDB-lite"/>
    </source>
</evidence>
<keyword evidence="8" id="KW-1185">Reference proteome</keyword>
<dbReference type="EMBL" id="JBGBPQ010000007">
    <property type="protein sequence ID" value="KAL1521326.1"/>
    <property type="molecule type" value="Genomic_DNA"/>
</dbReference>
<evidence type="ECO:0000313" key="8">
    <source>
        <dbReference type="Proteomes" id="UP001515480"/>
    </source>
</evidence>
<dbReference type="Gene3D" id="6.10.140.2220">
    <property type="match status" value="1"/>
</dbReference>
<feature type="region of interest" description="Disordered" evidence="5">
    <location>
        <begin position="1"/>
        <end position="27"/>
    </location>
</feature>
<dbReference type="InterPro" id="IPR002893">
    <property type="entry name" value="Znf_MYND"/>
</dbReference>
<protein>
    <recommendedName>
        <fullName evidence="6">MYND-type domain-containing protein</fullName>
    </recommendedName>
</protein>
<accession>A0AB34JKU4</accession>
<proteinExistence type="predicted"/>
<comment type="caution">
    <text evidence="7">The sequence shown here is derived from an EMBL/GenBank/DDBJ whole genome shotgun (WGS) entry which is preliminary data.</text>
</comment>
<evidence type="ECO:0000256" key="1">
    <source>
        <dbReference type="ARBA" id="ARBA00022723"/>
    </source>
</evidence>
<evidence type="ECO:0000256" key="4">
    <source>
        <dbReference type="PROSITE-ProRule" id="PRU00134"/>
    </source>
</evidence>
<dbReference type="Pfam" id="PF01753">
    <property type="entry name" value="zf-MYND"/>
    <property type="match status" value="1"/>
</dbReference>
<dbReference type="PROSITE" id="PS50865">
    <property type="entry name" value="ZF_MYND_2"/>
    <property type="match status" value="1"/>
</dbReference>
<evidence type="ECO:0000256" key="2">
    <source>
        <dbReference type="ARBA" id="ARBA00022771"/>
    </source>
</evidence>
<keyword evidence="3" id="KW-0862">Zinc</keyword>
<dbReference type="SUPFAM" id="SSF144232">
    <property type="entry name" value="HIT/MYND zinc finger-like"/>
    <property type="match status" value="1"/>
</dbReference>
<evidence type="ECO:0000313" key="7">
    <source>
        <dbReference type="EMBL" id="KAL1521326.1"/>
    </source>
</evidence>
<organism evidence="7 8">
    <name type="scientific">Prymnesium parvum</name>
    <name type="common">Toxic golden alga</name>
    <dbReference type="NCBI Taxonomy" id="97485"/>
    <lineage>
        <taxon>Eukaryota</taxon>
        <taxon>Haptista</taxon>
        <taxon>Haptophyta</taxon>
        <taxon>Prymnesiophyceae</taxon>
        <taxon>Prymnesiales</taxon>
        <taxon>Prymnesiaceae</taxon>
        <taxon>Prymnesium</taxon>
    </lineage>
</organism>
<evidence type="ECO:0000256" key="3">
    <source>
        <dbReference type="ARBA" id="ARBA00022833"/>
    </source>
</evidence>